<gene>
    <name evidence="2" type="ORF">NCTC12221_01741</name>
</gene>
<keyword evidence="1" id="KW-0812">Transmembrane</keyword>
<feature type="transmembrane region" description="Helical" evidence="1">
    <location>
        <begin position="5"/>
        <end position="24"/>
    </location>
</feature>
<organism evidence="2 3">
    <name type="scientific">Helicobacter cinaedi</name>
    <dbReference type="NCBI Taxonomy" id="213"/>
    <lineage>
        <taxon>Bacteria</taxon>
        <taxon>Pseudomonadati</taxon>
        <taxon>Campylobacterota</taxon>
        <taxon>Epsilonproteobacteria</taxon>
        <taxon>Campylobacterales</taxon>
        <taxon>Helicobacteraceae</taxon>
        <taxon>Helicobacter</taxon>
    </lineage>
</organism>
<name>A0A377JWC9_9HELI</name>
<dbReference type="RefSeq" id="WP_115026818.1">
    <property type="nucleotide sequence ID" value="NZ_UGHZ01000003.1"/>
</dbReference>
<dbReference type="EMBL" id="UGHZ01000003">
    <property type="protein sequence ID" value="STP13663.1"/>
    <property type="molecule type" value="Genomic_DNA"/>
</dbReference>
<evidence type="ECO:0000313" key="2">
    <source>
        <dbReference type="EMBL" id="STP13663.1"/>
    </source>
</evidence>
<dbReference type="AlphaFoldDB" id="A0A377JWC9"/>
<keyword evidence="1" id="KW-0472">Membrane</keyword>
<reference evidence="2 3" key="1">
    <citation type="submission" date="2018-06" db="EMBL/GenBank/DDBJ databases">
        <authorList>
            <consortium name="Pathogen Informatics"/>
            <person name="Doyle S."/>
        </authorList>
    </citation>
    <scope>NUCLEOTIDE SEQUENCE [LARGE SCALE GENOMIC DNA]</scope>
    <source>
        <strain evidence="2 3">NCTC12221</strain>
    </source>
</reference>
<proteinExistence type="predicted"/>
<evidence type="ECO:0000256" key="1">
    <source>
        <dbReference type="SAM" id="Phobius"/>
    </source>
</evidence>
<feature type="transmembrane region" description="Helical" evidence="1">
    <location>
        <begin position="44"/>
        <end position="68"/>
    </location>
</feature>
<dbReference type="Proteomes" id="UP000255335">
    <property type="component" value="Unassembled WGS sequence"/>
</dbReference>
<keyword evidence="1" id="KW-1133">Transmembrane helix</keyword>
<protein>
    <submittedName>
        <fullName evidence="2">Periplasmic protein</fullName>
    </submittedName>
</protein>
<sequence length="340" mass="39865">MKLKYYVIFSFVFMFIMGLYVYSLESSTYTYDLPFSTTQLTLPVAVWILGIVLVFFIMTLIFFASAWAKEMLEDYHRKNDYDKLLTQINEQALNQPIKDRVYKRKAFGDLSKILQRFYLKPRLDSMESFNRKIDSLFETYKDVMSGKVVDLKKYHLSKDNKFNLQNLKNKIKANYKNGFSLLDKEYPDELKSYATLEILKNGDSKDLDKLVAQLPNLTLDKALVQELLQVYLKYQNTIETKHLSESFKSAGCGAFEYIQYAKESKGILNPDEWIRFFEECADNDENAEMAFFYVLFELEMIDKAKERHKSHAKGEYTAIDAYLDLKASGKNYPFDIFVLS</sequence>
<evidence type="ECO:0000313" key="3">
    <source>
        <dbReference type="Proteomes" id="UP000255335"/>
    </source>
</evidence>
<accession>A0A377JWC9</accession>